<evidence type="ECO:0000313" key="3">
    <source>
        <dbReference type="Proteomes" id="UP000694386"/>
    </source>
</evidence>
<dbReference type="PANTHER" id="PTHR21520:SF2">
    <property type="entry name" value="GLUTAMATE-RICH PROTEIN 2"/>
    <property type="match status" value="1"/>
</dbReference>
<accession>A0A8C2LUT8</accession>
<reference evidence="2" key="2">
    <citation type="submission" date="2025-09" db="UniProtKB">
        <authorList>
            <consortium name="Ensembl"/>
        </authorList>
    </citation>
    <scope>IDENTIFICATION</scope>
</reference>
<evidence type="ECO:0000313" key="2">
    <source>
        <dbReference type="Ensembl" id="ENSCGRP00001008601.1"/>
    </source>
</evidence>
<feature type="region of interest" description="Disordered" evidence="1">
    <location>
        <begin position="261"/>
        <end position="281"/>
    </location>
</feature>
<feature type="compositionally biased region" description="Pro residues" evidence="1">
    <location>
        <begin position="75"/>
        <end position="85"/>
    </location>
</feature>
<feature type="region of interest" description="Disordered" evidence="1">
    <location>
        <begin position="328"/>
        <end position="357"/>
    </location>
</feature>
<dbReference type="Ensembl" id="ENSCGRT00001012730.1">
    <property type="protein sequence ID" value="ENSCGRP00001008601.1"/>
    <property type="gene ID" value="ENSCGRG00001010842.1"/>
</dbReference>
<feature type="compositionally biased region" description="Acidic residues" evidence="1">
    <location>
        <begin position="333"/>
        <end position="347"/>
    </location>
</feature>
<protein>
    <submittedName>
        <fullName evidence="2">Glutamate rich 2</fullName>
    </submittedName>
</protein>
<reference evidence="2" key="1">
    <citation type="submission" date="2025-08" db="UniProtKB">
        <authorList>
            <consortium name="Ensembl"/>
        </authorList>
    </citation>
    <scope>IDENTIFICATION</scope>
</reference>
<gene>
    <name evidence="2" type="primary">Erich2</name>
</gene>
<dbReference type="Proteomes" id="UP000694386">
    <property type="component" value="Unplaced"/>
</dbReference>
<sequence>MDTDLPVPLSPGFLKVTRVRAQVCPRMCAPNLPRSVNPRPSGRWATRAPRPALSVVPTAGPVPAPPPAHALRPARGPPRSAPLAPPLRHTALSLGGSRGSRGSSRSPSCLHGDAASQVRNSEPSARGERGWPSWSALRGISFAGPPAGKQCRGDCWASGAPRLPRHRPRSLGPEFCIPEIPRNYLDKKDIIKAPKSRQNGTLLVFDPKEKVMIGPNKSLSQKCCFVRRPRLASKLYSSPTQISLGVANKFSAKKEASSKKMEDKVSFKSTENRPSSRSIKKKDVLTSWQSDLWSSSFLTEIAGEAGKDAILGKQDKSSEYFLEDIEEKLSDSTDGDGDDDTNDDDDEGPTKKETRAPLELMAEFLRAEMGRDYQLAKKLCQMILIYEPENPVAKEFFSLIEEILLKEKAQKHEEDDEDSEEDTSSESEAESSEDASDDSSDECEDGS</sequence>
<name>A0A8C2LUT8_CRIGR</name>
<feature type="compositionally biased region" description="Acidic residues" evidence="1">
    <location>
        <begin position="414"/>
        <end position="447"/>
    </location>
</feature>
<feature type="compositionally biased region" description="Polar residues" evidence="1">
    <location>
        <begin position="267"/>
        <end position="277"/>
    </location>
</feature>
<dbReference type="AlphaFoldDB" id="A0A8C2LUT8"/>
<proteinExistence type="predicted"/>
<dbReference type="PANTHER" id="PTHR21520">
    <property type="entry name" value="GLUTAMATE-RICH PROTEIN 2"/>
    <property type="match status" value="1"/>
</dbReference>
<feature type="region of interest" description="Disordered" evidence="1">
    <location>
        <begin position="408"/>
        <end position="447"/>
    </location>
</feature>
<organism evidence="2 3">
    <name type="scientific">Cricetulus griseus</name>
    <name type="common">Chinese hamster</name>
    <name type="synonym">Cricetulus barabensis griseus</name>
    <dbReference type="NCBI Taxonomy" id="10029"/>
    <lineage>
        <taxon>Eukaryota</taxon>
        <taxon>Metazoa</taxon>
        <taxon>Chordata</taxon>
        <taxon>Craniata</taxon>
        <taxon>Vertebrata</taxon>
        <taxon>Euteleostomi</taxon>
        <taxon>Mammalia</taxon>
        <taxon>Eutheria</taxon>
        <taxon>Euarchontoglires</taxon>
        <taxon>Glires</taxon>
        <taxon>Rodentia</taxon>
        <taxon>Myomorpha</taxon>
        <taxon>Muroidea</taxon>
        <taxon>Cricetidae</taxon>
        <taxon>Cricetinae</taxon>
        <taxon>Cricetulus</taxon>
    </lineage>
</organism>
<evidence type="ECO:0000256" key="1">
    <source>
        <dbReference type="SAM" id="MobiDB-lite"/>
    </source>
</evidence>
<dbReference type="InterPro" id="IPR026703">
    <property type="entry name" value="ERICH2"/>
</dbReference>
<dbReference type="GeneTree" id="ENSGT00390000017846"/>
<feature type="compositionally biased region" description="Low complexity" evidence="1">
    <location>
        <begin position="86"/>
        <end position="106"/>
    </location>
</feature>
<feature type="region of interest" description="Disordered" evidence="1">
    <location>
        <begin position="29"/>
        <end position="132"/>
    </location>
</feature>